<dbReference type="Proteomes" id="UP000191931">
    <property type="component" value="Unassembled WGS sequence"/>
</dbReference>
<dbReference type="SUPFAM" id="SSF53649">
    <property type="entry name" value="Alkaline phosphatase-like"/>
    <property type="match status" value="2"/>
</dbReference>
<reference evidence="1 2" key="1">
    <citation type="submission" date="2017-03" db="EMBL/GenBank/DDBJ databases">
        <authorList>
            <person name="Afonso C.L."/>
            <person name="Miller P.J."/>
            <person name="Scott M.A."/>
            <person name="Spackman E."/>
            <person name="Goraichik I."/>
            <person name="Dimitrov K.M."/>
            <person name="Suarez D.L."/>
            <person name="Swayne D.E."/>
        </authorList>
    </citation>
    <scope>NUCLEOTIDE SEQUENCE [LARGE SCALE GENOMIC DNA]</scope>
    <source>
        <strain evidence="1">PRJEB14757</strain>
    </source>
</reference>
<dbReference type="EMBL" id="FWEV01000137">
    <property type="protein sequence ID" value="SLM30397.1"/>
    <property type="molecule type" value="Genomic_DNA"/>
</dbReference>
<organism evidence="1 2">
    <name type="scientific">Desulfamplus magnetovallimortis</name>
    <dbReference type="NCBI Taxonomy" id="1246637"/>
    <lineage>
        <taxon>Bacteria</taxon>
        <taxon>Pseudomonadati</taxon>
        <taxon>Thermodesulfobacteriota</taxon>
        <taxon>Desulfobacteria</taxon>
        <taxon>Desulfobacterales</taxon>
        <taxon>Desulfobacteraceae</taxon>
        <taxon>Desulfamplus</taxon>
    </lineage>
</organism>
<dbReference type="RefSeq" id="WP_080808305.1">
    <property type="nucleotide sequence ID" value="NZ_LT828560.1"/>
</dbReference>
<dbReference type="GO" id="GO:0016787">
    <property type="term" value="F:hydrolase activity"/>
    <property type="evidence" value="ECO:0007669"/>
    <property type="project" value="UniProtKB-ARBA"/>
</dbReference>
<evidence type="ECO:0000313" key="2">
    <source>
        <dbReference type="Proteomes" id="UP000191931"/>
    </source>
</evidence>
<dbReference type="InterPro" id="IPR017850">
    <property type="entry name" value="Alkaline_phosphatase_core_sf"/>
</dbReference>
<sequence length="582" mass="65657">MIESVCKSKKENKVFVVGLDGATVGLIEKWVKEGKLPNIANLMHEGAYGKLKSVPNLNSAPAWTSMMTGKNPGKHGIFYFYEKTYGSYDIRYINGGDRKSETLWSILSRSGKKVGVVNVPMTYPAEKLNGFMISGFDTPDINTPGATYPPTLCDEIKENIDGYLIHTGINALAAGSNFNKNFDEAISKGYSSINSRAELSMYLMNKYEWDFFMVVFCETDHIQHFAWKYMDTEYSEYDPEGAEKYGDIILKYYQKCDEAIGRLLSVVPEETTVIVHSDHGFGPAEKGTRYLNAFLEHIGLLQYKNNIKETPYNFATGKSYLLGKAYEFAVNHTSINTKRALLKLFPRLRDKVTAVRFFDSIDWSKTRVFGENTRMELWVNQKNRESHGVVSPGIEYDQLIKYLKKELHLWHDPQTGKKVVRSVFEKKEIYHGKYLYAAPDILIIFNNDLVVNGIALKNNEDGGIVDVVKLGQISSNSNVSGHHTDEGVFLMSGKNIKRNIKLDKIEITDIAPTILSLMGQSVPSGMDGRVIADAFEDQIETKIDESIDKDDDNNYLNGKTSGYSNEDAKVIMERLKGLGYIE</sequence>
<dbReference type="Gene3D" id="3.40.720.10">
    <property type="entry name" value="Alkaline Phosphatase, subunit A"/>
    <property type="match status" value="2"/>
</dbReference>
<evidence type="ECO:0008006" key="3">
    <source>
        <dbReference type="Google" id="ProtNLM"/>
    </source>
</evidence>
<keyword evidence="2" id="KW-1185">Reference proteome</keyword>
<accession>A0A1W1HD16</accession>
<dbReference type="PANTHER" id="PTHR10151:SF120">
    <property type="entry name" value="BIS(5'-ADENOSYL)-TRIPHOSPHATASE"/>
    <property type="match status" value="1"/>
</dbReference>
<gene>
    <name evidence="1" type="ORF">MTBBW1_2210001</name>
</gene>
<proteinExistence type="predicted"/>
<protein>
    <recommendedName>
        <fullName evidence="3">Type I phosphodiesterase/nucleotide pyrophosphatase</fullName>
    </recommendedName>
</protein>
<dbReference type="PANTHER" id="PTHR10151">
    <property type="entry name" value="ECTONUCLEOTIDE PYROPHOSPHATASE/PHOSPHODIESTERASE"/>
    <property type="match status" value="1"/>
</dbReference>
<dbReference type="Pfam" id="PF01663">
    <property type="entry name" value="Phosphodiest"/>
    <property type="match status" value="1"/>
</dbReference>
<dbReference type="AlphaFoldDB" id="A0A1W1HD16"/>
<evidence type="ECO:0000313" key="1">
    <source>
        <dbReference type="EMBL" id="SLM30397.1"/>
    </source>
</evidence>
<dbReference type="OrthoDB" id="9771966at2"/>
<name>A0A1W1HD16_9BACT</name>
<dbReference type="InterPro" id="IPR002591">
    <property type="entry name" value="Phosphodiest/P_Trfase"/>
</dbReference>
<dbReference type="STRING" id="1246637.MTBBW1_2210001"/>